<sequence length="177" mass="19323">MEKLTKTALFSLLTSGMMALGISTQAMAVMPVSGMATTDINLSKTTQPETRILASVLSTDSQGQQVLSPITTQTKLTSGNVIEYHGYIINKSSERIRNVTVTFDIPANTELLSLEDLSPVRAKGSTDGVKFQNMPLKTNTNGVLQNLPIKYYKAVQWDILGLGLNEVATVKYRVRVK</sequence>
<keyword evidence="1" id="KW-0732">Signal</keyword>
<keyword evidence="3" id="KW-1185">Reference proteome</keyword>
<reference evidence="2 3" key="1">
    <citation type="journal article" date="2013" name="Genome Announc.">
        <title>Genome Sequence of Moraxella macacae 0408225, a Novel Bacterial Species Isolated from a Cynomolgus Macaque with Epistaxis.</title>
        <authorList>
            <person name="Ladner J.T."/>
            <person name="Whitehouse C.A."/>
            <person name="Koroleva G.I."/>
            <person name="Palacios G.F."/>
        </authorList>
    </citation>
    <scope>NUCLEOTIDE SEQUENCE [LARGE SCALE GENOMIC DNA]</scope>
    <source>
        <strain evidence="2 3">0408225</strain>
    </source>
</reference>
<accession>L2F8E2</accession>
<protein>
    <recommendedName>
        <fullName evidence="4">DUF11 domain-containing protein</fullName>
    </recommendedName>
</protein>
<dbReference type="RefSeq" id="WP_009767132.1">
    <property type="nucleotide sequence ID" value="NZ_ANIN01000001.1"/>
</dbReference>
<evidence type="ECO:0008006" key="4">
    <source>
        <dbReference type="Google" id="ProtNLM"/>
    </source>
</evidence>
<dbReference type="eggNOG" id="COG4719">
    <property type="taxonomic scope" value="Bacteria"/>
</dbReference>
<dbReference type="EMBL" id="ANIN01000001">
    <property type="protein sequence ID" value="ELA09312.1"/>
    <property type="molecule type" value="Genomic_DNA"/>
</dbReference>
<dbReference type="OrthoDB" id="6647713at2"/>
<evidence type="ECO:0000313" key="3">
    <source>
        <dbReference type="Proteomes" id="UP000023795"/>
    </source>
</evidence>
<proteinExistence type="predicted"/>
<dbReference type="STRING" id="1230338.MOMA_02865"/>
<dbReference type="Proteomes" id="UP000023795">
    <property type="component" value="Unassembled WGS sequence"/>
</dbReference>
<gene>
    <name evidence="2" type="ORF">MOMA_02865</name>
</gene>
<evidence type="ECO:0000313" key="2">
    <source>
        <dbReference type="EMBL" id="ELA09312.1"/>
    </source>
</evidence>
<comment type="caution">
    <text evidence="2">The sequence shown here is derived from an EMBL/GenBank/DDBJ whole genome shotgun (WGS) entry which is preliminary data.</text>
</comment>
<feature type="chain" id="PRO_5003957779" description="DUF11 domain-containing protein" evidence="1">
    <location>
        <begin position="29"/>
        <end position="177"/>
    </location>
</feature>
<dbReference type="AlphaFoldDB" id="L2F8E2"/>
<evidence type="ECO:0000256" key="1">
    <source>
        <dbReference type="SAM" id="SignalP"/>
    </source>
</evidence>
<organism evidence="2 3">
    <name type="scientific">Moraxella macacae 0408225</name>
    <dbReference type="NCBI Taxonomy" id="1230338"/>
    <lineage>
        <taxon>Bacteria</taxon>
        <taxon>Pseudomonadati</taxon>
        <taxon>Pseudomonadota</taxon>
        <taxon>Gammaproteobacteria</taxon>
        <taxon>Moraxellales</taxon>
        <taxon>Moraxellaceae</taxon>
        <taxon>Moraxella</taxon>
    </lineage>
</organism>
<name>L2F8E2_9GAMM</name>
<dbReference type="PATRIC" id="fig|1230338.3.peg.626"/>
<feature type="signal peptide" evidence="1">
    <location>
        <begin position="1"/>
        <end position="28"/>
    </location>
</feature>